<feature type="region of interest" description="Disordered" evidence="4">
    <location>
        <begin position="180"/>
        <end position="261"/>
    </location>
</feature>
<comment type="caution">
    <text evidence="8">The sequence shown here is derived from an EMBL/GenBank/DDBJ whole genome shotgun (WGS) entry which is preliminary data.</text>
</comment>
<feature type="compositionally biased region" description="Low complexity" evidence="4">
    <location>
        <begin position="195"/>
        <end position="209"/>
    </location>
</feature>
<feature type="region of interest" description="Disordered" evidence="4">
    <location>
        <begin position="521"/>
        <end position="564"/>
    </location>
</feature>
<name>A0AAV9HNH6_9PEZI</name>
<organism evidence="8 9">
    <name type="scientific">Cladorrhinum samala</name>
    <dbReference type="NCBI Taxonomy" id="585594"/>
    <lineage>
        <taxon>Eukaryota</taxon>
        <taxon>Fungi</taxon>
        <taxon>Dikarya</taxon>
        <taxon>Ascomycota</taxon>
        <taxon>Pezizomycotina</taxon>
        <taxon>Sordariomycetes</taxon>
        <taxon>Sordariomycetidae</taxon>
        <taxon>Sordariales</taxon>
        <taxon>Podosporaceae</taxon>
        <taxon>Cladorrhinum</taxon>
    </lineage>
</organism>
<evidence type="ECO:0000256" key="6">
    <source>
        <dbReference type="SAM" id="SignalP"/>
    </source>
</evidence>
<evidence type="ECO:0000313" key="8">
    <source>
        <dbReference type="EMBL" id="KAK4460611.1"/>
    </source>
</evidence>
<feature type="chain" id="PRO_5043519025" description="Epidermal growth factor receptor-like transmembrane-juxtamembrane segment domain-containing protein" evidence="6">
    <location>
        <begin position="17"/>
        <end position="564"/>
    </location>
</feature>
<protein>
    <recommendedName>
        <fullName evidence="7">Epidermal growth factor receptor-like transmembrane-juxtamembrane segment domain-containing protein</fullName>
    </recommendedName>
</protein>
<reference evidence="8" key="2">
    <citation type="submission" date="2023-06" db="EMBL/GenBank/DDBJ databases">
        <authorList>
            <consortium name="Lawrence Berkeley National Laboratory"/>
            <person name="Mondo S.J."/>
            <person name="Hensen N."/>
            <person name="Bonometti L."/>
            <person name="Westerberg I."/>
            <person name="Brannstrom I.O."/>
            <person name="Guillou S."/>
            <person name="Cros-Aarteil S."/>
            <person name="Calhoun S."/>
            <person name="Haridas S."/>
            <person name="Kuo A."/>
            <person name="Pangilinan J."/>
            <person name="Riley R."/>
            <person name="Labutti K."/>
            <person name="Andreopoulos B."/>
            <person name="Lipzen A."/>
            <person name="Chen C."/>
            <person name="Yanf M."/>
            <person name="Daum C."/>
            <person name="Ng V."/>
            <person name="Clum A."/>
            <person name="Steindorff A."/>
            <person name="Ohm R."/>
            <person name="Martin F."/>
            <person name="Silar P."/>
            <person name="Natvig D."/>
            <person name="Lalanne C."/>
            <person name="Gautier V."/>
            <person name="Ament-Velasquez S.L."/>
            <person name="Kruys A."/>
            <person name="Hutchinson M.I."/>
            <person name="Powell A.J."/>
            <person name="Barry K."/>
            <person name="Miller A.N."/>
            <person name="Grigoriev I.V."/>
            <person name="Debuchy R."/>
            <person name="Gladieux P."/>
            <person name="Thoren M.H."/>
            <person name="Johannesson H."/>
        </authorList>
    </citation>
    <scope>NUCLEOTIDE SEQUENCE</scope>
    <source>
        <strain evidence="8">PSN324</strain>
    </source>
</reference>
<evidence type="ECO:0000256" key="5">
    <source>
        <dbReference type="SAM" id="Phobius"/>
    </source>
</evidence>
<feature type="compositionally biased region" description="Low complexity" evidence="4">
    <location>
        <begin position="479"/>
        <end position="491"/>
    </location>
</feature>
<accession>A0AAV9HNH6</accession>
<keyword evidence="5" id="KW-0472">Membrane</keyword>
<feature type="signal peptide" evidence="6">
    <location>
        <begin position="1"/>
        <end position="16"/>
    </location>
</feature>
<feature type="compositionally biased region" description="Polar residues" evidence="4">
    <location>
        <begin position="462"/>
        <end position="472"/>
    </location>
</feature>
<dbReference type="AlphaFoldDB" id="A0AAV9HNH6"/>
<keyword evidence="2" id="KW-0547">Nucleotide-binding</keyword>
<proteinExistence type="predicted"/>
<evidence type="ECO:0000256" key="4">
    <source>
        <dbReference type="SAM" id="MobiDB-lite"/>
    </source>
</evidence>
<gene>
    <name evidence="8" type="ORF">QBC42DRAFT_104108</name>
</gene>
<dbReference type="Proteomes" id="UP001321749">
    <property type="component" value="Unassembled WGS sequence"/>
</dbReference>
<feature type="region of interest" description="Disordered" evidence="4">
    <location>
        <begin position="420"/>
        <end position="507"/>
    </location>
</feature>
<feature type="compositionally biased region" description="Low complexity" evidence="4">
    <location>
        <begin position="446"/>
        <end position="461"/>
    </location>
</feature>
<keyword evidence="6" id="KW-0732">Signal</keyword>
<keyword evidence="5" id="KW-0812">Transmembrane</keyword>
<sequence length="564" mass="58950">MGLGFLCSVAFFGVSAHSLAFPGPKPTADAHFDVPALPEDGWSPKPTAVPSAHDVLRRQSPSYSTYFAFQDNVCGYVNLDRHDLDPYSCGSSASCAFLPSSPGSPGAVGCCEGGDCSFRMGCMDHDDLKSCNEDCMGDDEILKCSRNNARFCHTAVYPGGTTDFLCASRRPRGLLTAQLSTPGQKARTLTKFVISPPSSSTTQQSSTRSHSSHTSDKPTSTSSTSVRDSGLAAKPENTSKSSSSSSSSYSSPSSSSSTVDTAPAASSSAVVSPTPAQESSNTGAIAGGVVGGLAGLGLVIFAVFFFLRRKKTQDTQPRAAPSLDGQKPLVTANSLRASAPSPSPSNPFSDPPQDSARQDASFSQLANAFPSVPEPLNLSKTSLLSPNKRAVTPTQLSPLSAVTIVAVKAMPDPEKALVVYPEPSPMSTPSGSPRSAYRTPDATSFYPNYPQYRPPSSRSQSGLQSGWPTSPITREGNASPVSTFPVSPVSPLGSNRPNKDIGVPDFPLVLQPGMGMQRLAPGTVKQVTLQRGASRRNQNPKAEGPSQSSTDGEEKPSTQQNAND</sequence>
<evidence type="ECO:0000313" key="9">
    <source>
        <dbReference type="Proteomes" id="UP001321749"/>
    </source>
</evidence>
<feature type="compositionally biased region" description="Low complexity" evidence="4">
    <location>
        <begin position="238"/>
        <end position="261"/>
    </location>
</feature>
<dbReference type="EMBL" id="MU865008">
    <property type="protein sequence ID" value="KAK4460611.1"/>
    <property type="molecule type" value="Genomic_DNA"/>
</dbReference>
<evidence type="ECO:0000256" key="2">
    <source>
        <dbReference type="ARBA" id="ARBA00022741"/>
    </source>
</evidence>
<reference evidence="8" key="1">
    <citation type="journal article" date="2023" name="Mol. Phylogenet. Evol.">
        <title>Genome-scale phylogeny and comparative genomics of the fungal order Sordariales.</title>
        <authorList>
            <person name="Hensen N."/>
            <person name="Bonometti L."/>
            <person name="Westerberg I."/>
            <person name="Brannstrom I.O."/>
            <person name="Guillou S."/>
            <person name="Cros-Aarteil S."/>
            <person name="Calhoun S."/>
            <person name="Haridas S."/>
            <person name="Kuo A."/>
            <person name="Mondo S."/>
            <person name="Pangilinan J."/>
            <person name="Riley R."/>
            <person name="LaButti K."/>
            <person name="Andreopoulos B."/>
            <person name="Lipzen A."/>
            <person name="Chen C."/>
            <person name="Yan M."/>
            <person name="Daum C."/>
            <person name="Ng V."/>
            <person name="Clum A."/>
            <person name="Steindorff A."/>
            <person name="Ohm R.A."/>
            <person name="Martin F."/>
            <person name="Silar P."/>
            <person name="Natvig D.O."/>
            <person name="Lalanne C."/>
            <person name="Gautier V."/>
            <person name="Ament-Velasquez S.L."/>
            <person name="Kruys A."/>
            <person name="Hutchinson M.I."/>
            <person name="Powell A.J."/>
            <person name="Barry K."/>
            <person name="Miller A.N."/>
            <person name="Grigoriev I.V."/>
            <person name="Debuchy R."/>
            <person name="Gladieux P."/>
            <person name="Hiltunen Thoren M."/>
            <person name="Johannesson H."/>
        </authorList>
    </citation>
    <scope>NUCLEOTIDE SEQUENCE</scope>
    <source>
        <strain evidence="8">PSN324</strain>
    </source>
</reference>
<dbReference type="InterPro" id="IPR049328">
    <property type="entry name" value="TM_ErbB1"/>
</dbReference>
<keyword evidence="9" id="KW-1185">Reference proteome</keyword>
<evidence type="ECO:0000256" key="3">
    <source>
        <dbReference type="ARBA" id="ARBA00022840"/>
    </source>
</evidence>
<feature type="transmembrane region" description="Helical" evidence="5">
    <location>
        <begin position="284"/>
        <end position="307"/>
    </location>
</feature>
<feature type="region of interest" description="Disordered" evidence="4">
    <location>
        <begin position="335"/>
        <end position="360"/>
    </location>
</feature>
<feature type="compositionally biased region" description="Low complexity" evidence="4">
    <location>
        <begin position="346"/>
        <end position="355"/>
    </location>
</feature>
<feature type="domain" description="Epidermal growth factor receptor-like transmembrane-juxtamembrane segment" evidence="7">
    <location>
        <begin position="285"/>
        <end position="311"/>
    </location>
</feature>
<evidence type="ECO:0000256" key="1">
    <source>
        <dbReference type="ARBA" id="ARBA00022553"/>
    </source>
</evidence>
<keyword evidence="3" id="KW-0067">ATP-binding</keyword>
<evidence type="ECO:0000259" key="7">
    <source>
        <dbReference type="Pfam" id="PF21314"/>
    </source>
</evidence>
<keyword evidence="5" id="KW-1133">Transmembrane helix</keyword>
<keyword evidence="1" id="KW-0597">Phosphoprotein</keyword>
<dbReference type="Pfam" id="PF21314">
    <property type="entry name" value="TM_ErbB1"/>
    <property type="match status" value="1"/>
</dbReference>
<feature type="compositionally biased region" description="Polar residues" evidence="4">
    <location>
        <begin position="525"/>
        <end position="550"/>
    </location>
</feature>